<protein>
    <recommendedName>
        <fullName evidence="1">RND related beta-barrel domain-containing protein</fullName>
    </recommendedName>
</protein>
<name>A5D3T1_PELTS</name>
<evidence type="ECO:0000313" key="2">
    <source>
        <dbReference type="EMBL" id="BAF59104.1"/>
    </source>
</evidence>
<proteinExistence type="predicted"/>
<evidence type="ECO:0000313" key="3">
    <source>
        <dbReference type="Proteomes" id="UP000006556"/>
    </source>
</evidence>
<dbReference type="KEGG" id="pth:PTH_0923"/>
<feature type="domain" description="RND related beta-barrel" evidence="1">
    <location>
        <begin position="4"/>
        <end position="47"/>
    </location>
</feature>
<dbReference type="Pfam" id="PF26011">
    <property type="entry name" value="Beta-barrel_RND_rel"/>
    <property type="match status" value="1"/>
</dbReference>
<accession>A5D3T1</accession>
<dbReference type="AlphaFoldDB" id="A5D3T1"/>
<dbReference type="HOGENOM" id="CLU_2975270_0_0_9"/>
<keyword evidence="3" id="KW-1185">Reference proteome</keyword>
<dbReference type="Gene3D" id="2.30.30.140">
    <property type="match status" value="1"/>
</dbReference>
<dbReference type="Proteomes" id="UP000006556">
    <property type="component" value="Chromosome"/>
</dbReference>
<sequence length="58" mass="6685">MARNKYKAGDKVTVYLPDGNLIKAKIVETVPSDNYNYYLVQFNNTYALVAERDIIKKN</sequence>
<reference evidence="3" key="1">
    <citation type="journal article" date="2008" name="Genome Res.">
        <title>The genome of Pelotomaculum thermopropionicum reveals niche-associated evolution in anaerobic microbiota.</title>
        <authorList>
            <person name="Kosaka T."/>
            <person name="Kato S."/>
            <person name="Shimoyama T."/>
            <person name="Ishii S."/>
            <person name="Abe T."/>
            <person name="Watanabe K."/>
        </authorList>
    </citation>
    <scope>NUCLEOTIDE SEQUENCE [LARGE SCALE GENOMIC DNA]</scope>
    <source>
        <strain evidence="3">DSM 13744 / JCM 10971 / SI</strain>
    </source>
</reference>
<dbReference type="InterPro" id="IPR058729">
    <property type="entry name" value="Beta-barrel_RND-rel"/>
</dbReference>
<evidence type="ECO:0000259" key="1">
    <source>
        <dbReference type="Pfam" id="PF26011"/>
    </source>
</evidence>
<dbReference type="EMBL" id="AP009389">
    <property type="protein sequence ID" value="BAF59104.1"/>
    <property type="molecule type" value="Genomic_DNA"/>
</dbReference>
<gene>
    <name evidence="2" type="ordered locus">PTH_0923</name>
</gene>
<organism evidence="2 3">
    <name type="scientific">Pelotomaculum thermopropionicum (strain DSM 13744 / JCM 10971 / SI)</name>
    <dbReference type="NCBI Taxonomy" id="370438"/>
    <lineage>
        <taxon>Bacteria</taxon>
        <taxon>Bacillati</taxon>
        <taxon>Bacillota</taxon>
        <taxon>Clostridia</taxon>
        <taxon>Eubacteriales</taxon>
        <taxon>Desulfotomaculaceae</taxon>
        <taxon>Pelotomaculum</taxon>
    </lineage>
</organism>